<keyword evidence="3" id="KW-0328">Glycosyltransferase</keyword>
<keyword evidence="2" id="KW-1003">Cell membrane</keyword>
<evidence type="ECO:0000259" key="9">
    <source>
        <dbReference type="Pfam" id="PF13231"/>
    </source>
</evidence>
<feature type="transmembrane region" description="Helical" evidence="8">
    <location>
        <begin position="247"/>
        <end position="278"/>
    </location>
</feature>
<comment type="subcellular location">
    <subcellularLocation>
        <location evidence="1">Cell membrane</location>
        <topology evidence="1">Multi-pass membrane protein</topology>
    </subcellularLocation>
</comment>
<evidence type="ECO:0000256" key="3">
    <source>
        <dbReference type="ARBA" id="ARBA00022676"/>
    </source>
</evidence>
<dbReference type="PANTHER" id="PTHR33908:SF11">
    <property type="entry name" value="MEMBRANE PROTEIN"/>
    <property type="match status" value="1"/>
</dbReference>
<dbReference type="InterPro" id="IPR038731">
    <property type="entry name" value="RgtA/B/C-like"/>
</dbReference>
<feature type="transmembrane region" description="Helical" evidence="8">
    <location>
        <begin position="436"/>
        <end position="455"/>
    </location>
</feature>
<feature type="transmembrane region" description="Helical" evidence="8">
    <location>
        <begin position="169"/>
        <end position="187"/>
    </location>
</feature>
<evidence type="ECO:0000256" key="2">
    <source>
        <dbReference type="ARBA" id="ARBA00022475"/>
    </source>
</evidence>
<sequence length="570" mass="65433">MAAIINHRLYPVYCFSVGFLFLLSALQEELMFQLAFLIGLFSYIIFFTGILGFLNKGIILLSVVSFLLLACFIFKKSIFDLKTQINLKRWHFGLTALFIVLILIQAGINLLGALGPELGFDALWYHLTMPKIYLQSEKIFYIGGHLYYSAMPQLTEMYYLVGLALGNEIVAKIIHFAFGILSLIALYKMARIFLSVRDSLLTTLIFYSNLVVGWMSITAYIDLARTFFEVMALWAFVYFVKSGKLRWISISAAMVGFAVSTKVLSISSIILYLLLLIYIKFSAKLNTRRFLKLAVAYTGIALAVAIPWLLYSYLNTGNPIYPVFSSGFNPNSVPMSFNLIQLFKQGIQIFLLSPDPISPVYLISLPLIGWYIRKNWFKKNSGKTTLIIKLLIIYVLFNIVSLYLTPIESSGRFILPYLPAFSLLFILLIKNLNSKFLYNFSVWIIIIISISSIAYRGMANKRFIPYLLGKITPAEFMAKNMEFQVGNFFDLDGYFQKTIKPDDKVLIYGISNLYYVNFPYIHSSRVKEGDKFNYILVKDMGLPGRFQNWKLVYQNPVTKVKLYTFHYYDK</sequence>
<dbReference type="GO" id="GO:0005886">
    <property type="term" value="C:plasma membrane"/>
    <property type="evidence" value="ECO:0007669"/>
    <property type="project" value="UniProtKB-SubCell"/>
</dbReference>
<gene>
    <name evidence="10" type="ORF">A2871_03330</name>
</gene>
<feature type="transmembrane region" description="Helical" evidence="8">
    <location>
        <begin position="32"/>
        <end position="51"/>
    </location>
</feature>
<comment type="caution">
    <text evidence="10">The sequence shown here is derived from an EMBL/GenBank/DDBJ whole genome shotgun (WGS) entry which is preliminary data.</text>
</comment>
<dbReference type="GO" id="GO:0016763">
    <property type="term" value="F:pentosyltransferase activity"/>
    <property type="evidence" value="ECO:0007669"/>
    <property type="project" value="TreeGrafter"/>
</dbReference>
<evidence type="ECO:0000256" key="8">
    <source>
        <dbReference type="SAM" id="Phobius"/>
    </source>
</evidence>
<feature type="transmembrane region" description="Helical" evidence="8">
    <location>
        <begin position="9"/>
        <end position="26"/>
    </location>
</feature>
<dbReference type="PANTHER" id="PTHR33908">
    <property type="entry name" value="MANNOSYLTRANSFERASE YKCB-RELATED"/>
    <property type="match status" value="1"/>
</dbReference>
<keyword evidence="6 8" id="KW-1133">Transmembrane helix</keyword>
<feature type="transmembrane region" description="Helical" evidence="8">
    <location>
        <begin position="90"/>
        <end position="111"/>
    </location>
</feature>
<dbReference type="Proteomes" id="UP000176336">
    <property type="component" value="Unassembled WGS sequence"/>
</dbReference>
<feature type="transmembrane region" description="Helical" evidence="8">
    <location>
        <begin position="199"/>
        <end position="221"/>
    </location>
</feature>
<evidence type="ECO:0000256" key="1">
    <source>
        <dbReference type="ARBA" id="ARBA00004651"/>
    </source>
</evidence>
<evidence type="ECO:0000256" key="5">
    <source>
        <dbReference type="ARBA" id="ARBA00022692"/>
    </source>
</evidence>
<feature type="transmembrane region" description="Helical" evidence="8">
    <location>
        <begin position="410"/>
        <end position="429"/>
    </location>
</feature>
<dbReference type="EMBL" id="MFCR01000002">
    <property type="protein sequence ID" value="OGE19665.1"/>
    <property type="molecule type" value="Genomic_DNA"/>
</dbReference>
<reference evidence="10 11" key="1">
    <citation type="journal article" date="2016" name="Nat. Commun.">
        <title>Thousands of microbial genomes shed light on interconnected biogeochemical processes in an aquifer system.</title>
        <authorList>
            <person name="Anantharaman K."/>
            <person name="Brown C.T."/>
            <person name="Hug L.A."/>
            <person name="Sharon I."/>
            <person name="Castelle C.J."/>
            <person name="Probst A.J."/>
            <person name="Thomas B.C."/>
            <person name="Singh A."/>
            <person name="Wilkins M.J."/>
            <person name="Karaoz U."/>
            <person name="Brodie E.L."/>
            <person name="Williams K.H."/>
            <person name="Hubbard S.S."/>
            <person name="Banfield J.F."/>
        </authorList>
    </citation>
    <scope>NUCLEOTIDE SEQUENCE [LARGE SCALE GENOMIC DNA]</scope>
</reference>
<dbReference type="Pfam" id="PF13231">
    <property type="entry name" value="PMT_2"/>
    <property type="match status" value="1"/>
</dbReference>
<name>A0A1F5ITG9_9BACT</name>
<evidence type="ECO:0000313" key="10">
    <source>
        <dbReference type="EMBL" id="OGE19665.1"/>
    </source>
</evidence>
<dbReference type="GO" id="GO:0009103">
    <property type="term" value="P:lipopolysaccharide biosynthetic process"/>
    <property type="evidence" value="ECO:0007669"/>
    <property type="project" value="UniProtKB-ARBA"/>
</dbReference>
<dbReference type="InterPro" id="IPR050297">
    <property type="entry name" value="LipidA_mod_glycosyltrf_83"/>
</dbReference>
<dbReference type="AlphaFoldDB" id="A0A1F5ITG9"/>
<evidence type="ECO:0000256" key="7">
    <source>
        <dbReference type="ARBA" id="ARBA00023136"/>
    </source>
</evidence>
<evidence type="ECO:0000256" key="4">
    <source>
        <dbReference type="ARBA" id="ARBA00022679"/>
    </source>
</evidence>
<keyword evidence="5 8" id="KW-0812">Transmembrane</keyword>
<keyword evidence="7 8" id="KW-0472">Membrane</keyword>
<feature type="transmembrane region" description="Helical" evidence="8">
    <location>
        <begin position="356"/>
        <end position="372"/>
    </location>
</feature>
<accession>A0A1F5ITG9</accession>
<feature type="transmembrane region" description="Helical" evidence="8">
    <location>
        <begin position="58"/>
        <end position="78"/>
    </location>
</feature>
<organism evidence="10 11">
    <name type="scientific">Candidatus Daviesbacteria bacterium RIFCSPHIGHO2_01_FULL_41_23</name>
    <dbReference type="NCBI Taxonomy" id="1797764"/>
    <lineage>
        <taxon>Bacteria</taxon>
        <taxon>Candidatus Daviesiibacteriota</taxon>
    </lineage>
</organism>
<evidence type="ECO:0000256" key="6">
    <source>
        <dbReference type="ARBA" id="ARBA00022989"/>
    </source>
</evidence>
<feature type="domain" description="Glycosyltransferase RgtA/B/C/D-like" evidence="9">
    <location>
        <begin position="167"/>
        <end position="311"/>
    </location>
</feature>
<protein>
    <recommendedName>
        <fullName evidence="9">Glycosyltransferase RgtA/B/C/D-like domain-containing protein</fullName>
    </recommendedName>
</protein>
<proteinExistence type="predicted"/>
<feature type="transmembrane region" description="Helical" evidence="8">
    <location>
        <begin position="384"/>
        <end position="404"/>
    </location>
</feature>
<evidence type="ECO:0000313" key="11">
    <source>
        <dbReference type="Proteomes" id="UP000176336"/>
    </source>
</evidence>
<feature type="transmembrane region" description="Helical" evidence="8">
    <location>
        <begin position="290"/>
        <end position="311"/>
    </location>
</feature>
<keyword evidence="4" id="KW-0808">Transferase</keyword>